<sequence>MRRLSCFCQPEYGRTGSIGEKKRETMQIDRLIQNKYVITFTYYNSELTVTEQTAEPLKLVFKSHAWYLIAYSRRRKEIRTYKMSRMRELVITSELYDRELPADFSLNPSYKEEYNIPLFKLHFSEKTAYKVYDEFTRNLTTTPSFRTFL</sequence>
<dbReference type="PROSITE" id="PS52050">
    <property type="entry name" value="WYL"/>
    <property type="match status" value="1"/>
</dbReference>
<dbReference type="Proteomes" id="UP000474104">
    <property type="component" value="Unassembled WGS sequence"/>
</dbReference>
<dbReference type="InterPro" id="IPR026881">
    <property type="entry name" value="WYL_dom"/>
</dbReference>
<gene>
    <name evidence="2" type="ORF">FMM80_03820</name>
</gene>
<dbReference type="InterPro" id="IPR051534">
    <property type="entry name" value="CBASS_pafABC_assoc_protein"/>
</dbReference>
<evidence type="ECO:0000313" key="3">
    <source>
        <dbReference type="Proteomes" id="UP000474104"/>
    </source>
</evidence>
<reference evidence="2 3" key="1">
    <citation type="submission" date="2019-07" db="EMBL/GenBank/DDBJ databases">
        <title>Draft genome sequences of 15 bacterial species constituting the stable defined intestinal microbiota of the GM15 gnotobiotic mouse model.</title>
        <authorList>
            <person name="Elie C."/>
            <person name="Mathieu A."/>
            <person name="Saliou A."/>
            <person name="Darnaud M."/>
            <person name="Leulier F."/>
            <person name="Tamellini A."/>
        </authorList>
    </citation>
    <scope>NUCLEOTIDE SEQUENCE [LARGE SCALE GENOMIC DNA]</scope>
    <source>
        <strain evidence="3">ASF 502</strain>
    </source>
</reference>
<proteinExistence type="predicted"/>
<comment type="caution">
    <text evidence="2">The sequence shown here is derived from an EMBL/GenBank/DDBJ whole genome shotgun (WGS) entry which is preliminary data.</text>
</comment>
<feature type="domain" description="WYL" evidence="1">
    <location>
        <begin position="27"/>
        <end position="89"/>
    </location>
</feature>
<evidence type="ECO:0000313" key="2">
    <source>
        <dbReference type="EMBL" id="NDO67882.1"/>
    </source>
</evidence>
<dbReference type="PANTHER" id="PTHR34580">
    <property type="match status" value="1"/>
</dbReference>
<dbReference type="Pfam" id="PF13280">
    <property type="entry name" value="WYL"/>
    <property type="match status" value="1"/>
</dbReference>
<evidence type="ECO:0000259" key="1">
    <source>
        <dbReference type="Pfam" id="PF13280"/>
    </source>
</evidence>
<dbReference type="PANTHER" id="PTHR34580:SF1">
    <property type="entry name" value="PROTEIN PAFC"/>
    <property type="match status" value="1"/>
</dbReference>
<name>A0A9X5H3X9_9FIRM</name>
<accession>A0A9X5H3X9</accession>
<dbReference type="OrthoDB" id="9815009at2"/>
<dbReference type="EMBL" id="VIRB01000028">
    <property type="protein sequence ID" value="NDO67882.1"/>
    <property type="molecule type" value="Genomic_DNA"/>
</dbReference>
<organism evidence="2 3">
    <name type="scientific">Schaedlerella arabinosiphila</name>
    <dbReference type="NCBI Taxonomy" id="2044587"/>
    <lineage>
        <taxon>Bacteria</taxon>
        <taxon>Bacillati</taxon>
        <taxon>Bacillota</taxon>
        <taxon>Clostridia</taxon>
        <taxon>Lachnospirales</taxon>
        <taxon>Lachnospiraceae</taxon>
        <taxon>Schaedlerella</taxon>
    </lineage>
</organism>
<protein>
    <submittedName>
        <fullName evidence="2">WYL domain-containing protein</fullName>
    </submittedName>
</protein>
<dbReference type="AlphaFoldDB" id="A0A9X5H3X9"/>